<name>A0A1G1YRV4_9BACT</name>
<comment type="caution">
    <text evidence="2">The sequence shown here is derived from an EMBL/GenBank/DDBJ whole genome shotgun (WGS) entry which is preliminary data.</text>
</comment>
<reference evidence="2 3" key="1">
    <citation type="journal article" date="2016" name="Nat. Commun.">
        <title>Thousands of microbial genomes shed light on interconnected biogeochemical processes in an aquifer system.</title>
        <authorList>
            <person name="Anantharaman K."/>
            <person name="Brown C.T."/>
            <person name="Hug L.A."/>
            <person name="Sharon I."/>
            <person name="Castelle C.J."/>
            <person name="Probst A.J."/>
            <person name="Thomas B.C."/>
            <person name="Singh A."/>
            <person name="Wilkins M.J."/>
            <person name="Karaoz U."/>
            <person name="Brodie E.L."/>
            <person name="Williams K.H."/>
            <person name="Hubbard S.S."/>
            <person name="Banfield J.F."/>
        </authorList>
    </citation>
    <scope>NUCLEOTIDE SEQUENCE [LARGE SCALE GENOMIC DNA]</scope>
</reference>
<dbReference type="AlphaFoldDB" id="A0A1G1YRV4"/>
<dbReference type="EMBL" id="MHIN01000025">
    <property type="protein sequence ID" value="OGY54556.1"/>
    <property type="molecule type" value="Genomic_DNA"/>
</dbReference>
<dbReference type="Proteomes" id="UP000178122">
    <property type="component" value="Unassembled WGS sequence"/>
</dbReference>
<evidence type="ECO:0000313" key="2">
    <source>
        <dbReference type="EMBL" id="OGY54556.1"/>
    </source>
</evidence>
<feature type="region of interest" description="Disordered" evidence="1">
    <location>
        <begin position="15"/>
        <end position="45"/>
    </location>
</feature>
<evidence type="ECO:0000256" key="1">
    <source>
        <dbReference type="SAM" id="MobiDB-lite"/>
    </source>
</evidence>
<evidence type="ECO:0000313" key="3">
    <source>
        <dbReference type="Proteomes" id="UP000178122"/>
    </source>
</evidence>
<gene>
    <name evidence="2" type="ORF">A2912_00955</name>
</gene>
<organism evidence="2 3">
    <name type="scientific">Candidatus Buchananbacteria bacterium RIFCSPLOWO2_01_FULL_40_23b</name>
    <dbReference type="NCBI Taxonomy" id="1797544"/>
    <lineage>
        <taxon>Bacteria</taxon>
        <taxon>Candidatus Buchananiibacteriota</taxon>
    </lineage>
</organism>
<sequence>MVVAAHFALQNTNPVGAKSEGAAEGGCGGNSAAPEQKTEASPAACSVRGRAKQNILFLLEEKIRRAQIKKSEECFAGWRVVASGGGAASFVGGRLKMRSDFVQGME</sequence>
<accession>A0A1G1YRV4</accession>
<protein>
    <submittedName>
        <fullName evidence="2">Uncharacterized protein</fullName>
    </submittedName>
</protein>
<proteinExistence type="predicted"/>